<sequence>MKISILLPYKENYSPTYPGAVSLFVHSTTKKSNYKKDITIYGFTDLKNKFPEKYININLNKSVLFKSQSKEYVNKFVDLHKNNKVEIIEIHNRPNYVNLIDKLNSKIVLYFHNDPISMIGSKSPIERKQLLTICSKIIFNSEWSKKRFLKNLDNIYHKSLKLEVIHQSINRTKIDIKKKEKLITFVGKLNSAKGYDLFGKAIIKILNEFKDWKSYVIGDEPREKIFFEHENLKVLGFQKHSKVLEIFKKTSIAVACSRWEEPFGRTSLEASSRGCAVIISNKGGLPETITNGIIIRSLTFDNIYKAIKKLIINKIHRVKLQNLSYKNFYLTDAYITEKIDIYRSKLGTKFIYKNVMLNKDDKLKILHVTNFNERHNGRLFYNTGKRINNGLIRLNHSVLEFSDRDIVSYYRSIKDPKGSKRLNSKLIEVISNYVPNIIILGHADLIQLETLNFIKKNYPQIKIVQWFLDRMDSQWIINKKRFLDKIKIMDASFCTTDPKSLKFPKQDKIFYIPNPVDVSFEKLHNYKYDHFNNDVFFAMSHGVHRGVLKDGKFDERENFMNKLLLKTPDIRFDLYGMHQRQPVWADNFINSISQSKIGLNLSQGKPAKYYSSDRFAQLIGNGLMVMIDEKTKFGNFFNTDEIILYKNINDLAYKIDKYTNDNKLRKKIAKKGRDKYFKYFNSTIVAEFIIEKALGLKNKKYYWNN</sequence>
<feature type="domain" description="Spore protein YkvP/CgeB glycosyl transferase-like" evidence="2">
    <location>
        <begin position="556"/>
        <end position="689"/>
    </location>
</feature>
<evidence type="ECO:0000259" key="1">
    <source>
        <dbReference type="Pfam" id="PF00534"/>
    </source>
</evidence>
<dbReference type="PANTHER" id="PTHR12526">
    <property type="entry name" value="GLYCOSYLTRANSFERASE"/>
    <property type="match status" value="1"/>
</dbReference>
<evidence type="ECO:0000313" key="4">
    <source>
        <dbReference type="Proteomes" id="UP001166004"/>
    </source>
</evidence>
<name>A0ABX1T574_PELUQ</name>
<dbReference type="Proteomes" id="UP001166004">
    <property type="component" value="Unassembled WGS sequence"/>
</dbReference>
<keyword evidence="4" id="KW-1185">Reference proteome</keyword>
<gene>
    <name evidence="3" type="ORF">VP91_00011560</name>
</gene>
<dbReference type="Gene3D" id="3.40.50.2000">
    <property type="entry name" value="Glycogen Phosphorylase B"/>
    <property type="match status" value="2"/>
</dbReference>
<dbReference type="EMBL" id="LANA01000002">
    <property type="protein sequence ID" value="NMN68001.1"/>
    <property type="molecule type" value="Genomic_DNA"/>
</dbReference>
<dbReference type="InterPro" id="IPR055259">
    <property type="entry name" value="YkvP/CgeB_Glyco_trans-like"/>
</dbReference>
<dbReference type="Pfam" id="PF13524">
    <property type="entry name" value="Glyco_trans_1_2"/>
    <property type="match status" value="1"/>
</dbReference>
<organism evidence="3 4">
    <name type="scientific">Pelagibacter ubique</name>
    <dbReference type="NCBI Taxonomy" id="198252"/>
    <lineage>
        <taxon>Bacteria</taxon>
        <taxon>Pseudomonadati</taxon>
        <taxon>Pseudomonadota</taxon>
        <taxon>Alphaproteobacteria</taxon>
        <taxon>Candidatus Pelagibacterales</taxon>
        <taxon>Candidatus Pelagibacteraceae</taxon>
        <taxon>Candidatus Pelagibacter</taxon>
    </lineage>
</organism>
<evidence type="ECO:0000259" key="2">
    <source>
        <dbReference type="Pfam" id="PF13524"/>
    </source>
</evidence>
<feature type="domain" description="Glycosyl transferase family 1" evidence="1">
    <location>
        <begin position="169"/>
        <end position="322"/>
    </location>
</feature>
<reference evidence="3 4" key="1">
    <citation type="submission" date="2019-07" db="EMBL/GenBank/DDBJ databases">
        <title>SAR11 Genome Evolution.</title>
        <authorList>
            <person name="Giovannoni S."/>
        </authorList>
    </citation>
    <scope>NUCLEOTIDE SEQUENCE [LARGE SCALE GENOMIC DNA]</scope>
    <source>
        <strain evidence="3 4">HTCC9565</strain>
    </source>
</reference>
<dbReference type="InterPro" id="IPR001296">
    <property type="entry name" value="Glyco_trans_1"/>
</dbReference>
<dbReference type="PANTHER" id="PTHR12526:SF627">
    <property type="entry name" value="D-RHAMNOSYLTRANSFERASE WBPZ"/>
    <property type="match status" value="1"/>
</dbReference>
<dbReference type="RefSeq" id="WP_169036500.1">
    <property type="nucleotide sequence ID" value="NZ_LANA01000002.1"/>
</dbReference>
<protein>
    <submittedName>
        <fullName evidence="3">Glycosyltransferase involved in cell wall biosynthesis</fullName>
    </submittedName>
</protein>
<evidence type="ECO:0000313" key="3">
    <source>
        <dbReference type="EMBL" id="NMN68001.1"/>
    </source>
</evidence>
<dbReference type="SUPFAM" id="SSF53756">
    <property type="entry name" value="UDP-Glycosyltransferase/glycogen phosphorylase"/>
    <property type="match status" value="1"/>
</dbReference>
<dbReference type="Pfam" id="PF00534">
    <property type="entry name" value="Glycos_transf_1"/>
    <property type="match status" value="1"/>
</dbReference>
<dbReference type="CDD" id="cd03801">
    <property type="entry name" value="GT4_PimA-like"/>
    <property type="match status" value="1"/>
</dbReference>
<accession>A0ABX1T574</accession>
<comment type="caution">
    <text evidence="3">The sequence shown here is derived from an EMBL/GenBank/DDBJ whole genome shotgun (WGS) entry which is preliminary data.</text>
</comment>
<proteinExistence type="predicted"/>